<evidence type="ECO:0000313" key="1">
    <source>
        <dbReference type="EMBL" id="PZX10367.1"/>
    </source>
</evidence>
<dbReference type="RefSeq" id="WP_111447156.1">
    <property type="nucleotide sequence ID" value="NZ_QKZK01000053.1"/>
</dbReference>
<accession>A0A2W7MW48</accession>
<reference evidence="1 2" key="1">
    <citation type="submission" date="2018-06" db="EMBL/GenBank/DDBJ databases">
        <title>Genomic Encyclopedia of Archaeal and Bacterial Type Strains, Phase II (KMG-II): from individual species to whole genera.</title>
        <authorList>
            <person name="Goeker M."/>
        </authorList>
    </citation>
    <scope>NUCLEOTIDE SEQUENCE [LARGE SCALE GENOMIC DNA]</scope>
    <source>
        <strain evidence="1 2">DSM 6779</strain>
    </source>
</reference>
<dbReference type="AlphaFoldDB" id="A0A2W7MW48"/>
<comment type="caution">
    <text evidence="1">The sequence shown here is derived from an EMBL/GenBank/DDBJ whole genome shotgun (WGS) entry which is preliminary data.</text>
</comment>
<evidence type="ECO:0000313" key="2">
    <source>
        <dbReference type="Proteomes" id="UP000249239"/>
    </source>
</evidence>
<dbReference type="EMBL" id="QKZK01000053">
    <property type="protein sequence ID" value="PZX10367.1"/>
    <property type="molecule type" value="Genomic_DNA"/>
</dbReference>
<gene>
    <name evidence="1" type="ORF">LX69_03382</name>
</gene>
<keyword evidence="2" id="KW-1185">Reference proteome</keyword>
<name>A0A2W7MW48_9BACT</name>
<protein>
    <submittedName>
        <fullName evidence="1">Uncharacterized protein</fullName>
    </submittedName>
</protein>
<organism evidence="1 2">
    <name type="scientific">Breznakibacter xylanolyticus</name>
    <dbReference type="NCBI Taxonomy" id="990"/>
    <lineage>
        <taxon>Bacteria</taxon>
        <taxon>Pseudomonadati</taxon>
        <taxon>Bacteroidota</taxon>
        <taxon>Bacteroidia</taxon>
        <taxon>Marinilabiliales</taxon>
        <taxon>Marinilabiliaceae</taxon>
        <taxon>Breznakibacter</taxon>
    </lineage>
</organism>
<sequence length="346" mass="39947">MKNTYLKGFNEAYEKLEADLKERYPQISSANYSVFKARFVQERHLDFSNEFCQGSRYKDVLPQFEALLFKDVKEVGLPSFEECYHISKSEIIVSYSQGENGKKLINDFFEHGDDHIVYDLGRMAAWSLFGMRSYAVCTWIDYVEESGEPVILQNKDGIVCLSPQYTSVPKCLIASKCGLIKPKKLGDICNNGTNFNQKDLGIYYCEGCEAIVKALYDYLIDEKYISNITWEQFFSHFNGEIPDVKINWGVDKYLLIRILDKLHPYLKHSCYCIKGEAISFSFEVAQQHFTVCNKEIGTKNSWEVARSNIKHEKVDFLNVKKMDNFIQSLEKIKKNSNNAKLQSAVL</sequence>
<proteinExistence type="predicted"/>
<dbReference type="Proteomes" id="UP000249239">
    <property type="component" value="Unassembled WGS sequence"/>
</dbReference>